<dbReference type="EMBL" id="CAFBMC010000057">
    <property type="protein sequence ID" value="CAB4902899.1"/>
    <property type="molecule type" value="Genomic_DNA"/>
</dbReference>
<evidence type="ECO:0000313" key="2">
    <source>
        <dbReference type="EMBL" id="CAB5042545.1"/>
    </source>
</evidence>
<accession>A0A6J7GHT0</accession>
<proteinExistence type="predicted"/>
<gene>
    <name evidence="1" type="ORF">UFOPK3495_01066</name>
    <name evidence="2" type="ORF">UFOPK4237_01558</name>
</gene>
<protein>
    <submittedName>
        <fullName evidence="1">Unannotated protein</fullName>
    </submittedName>
</protein>
<dbReference type="AlphaFoldDB" id="A0A6J7GHT0"/>
<evidence type="ECO:0000313" key="1">
    <source>
        <dbReference type="EMBL" id="CAB4902899.1"/>
    </source>
</evidence>
<reference evidence="1" key="1">
    <citation type="submission" date="2020-05" db="EMBL/GenBank/DDBJ databases">
        <authorList>
            <person name="Chiriac C."/>
            <person name="Salcher M."/>
            <person name="Ghai R."/>
            <person name="Kavagutti S V."/>
        </authorList>
    </citation>
    <scope>NUCLEOTIDE SEQUENCE</scope>
</reference>
<organism evidence="1">
    <name type="scientific">freshwater metagenome</name>
    <dbReference type="NCBI Taxonomy" id="449393"/>
    <lineage>
        <taxon>unclassified sequences</taxon>
        <taxon>metagenomes</taxon>
        <taxon>ecological metagenomes</taxon>
    </lineage>
</organism>
<dbReference type="EMBL" id="CAFBPZ010000146">
    <property type="protein sequence ID" value="CAB5042545.1"/>
    <property type="molecule type" value="Genomic_DNA"/>
</dbReference>
<sequence length="142" mass="15880">MALLIVLGTAALRQADTVGIPELSIQRAKDILESDVARKSSSPTVTNEFIWADFEWQGEGDVTLGPGSVTSPLRGRFAKVNLTWTQTTRARLGEVVRVVTYTTRPVELFAGNAQTEFVQLPETVAFFKPQQASWTYKWQEKY</sequence>
<name>A0A6J7GHT0_9ZZZZ</name>